<dbReference type="SUPFAM" id="SSF109993">
    <property type="entry name" value="VPS9 domain"/>
    <property type="match status" value="1"/>
</dbReference>
<dbReference type="InterPro" id="IPR045046">
    <property type="entry name" value="Vps9-like"/>
</dbReference>
<dbReference type="Gene3D" id="1.20.1050.80">
    <property type="entry name" value="VPS9 domain"/>
    <property type="match status" value="1"/>
</dbReference>
<dbReference type="GO" id="GO:0031267">
    <property type="term" value="F:small GTPase binding"/>
    <property type="evidence" value="ECO:0007669"/>
    <property type="project" value="TreeGrafter"/>
</dbReference>
<dbReference type="SMART" id="SM00167">
    <property type="entry name" value="VPS9"/>
    <property type="match status" value="1"/>
</dbReference>
<feature type="compositionally biased region" description="Low complexity" evidence="1">
    <location>
        <begin position="589"/>
        <end position="601"/>
    </location>
</feature>
<accession>A0A6A6VHR9</accession>
<dbReference type="PANTHER" id="PTHR23101">
    <property type="entry name" value="RAB GDP/GTP EXCHANGE FACTOR"/>
    <property type="match status" value="1"/>
</dbReference>
<dbReference type="PROSITE" id="PS51140">
    <property type="entry name" value="CUE"/>
    <property type="match status" value="1"/>
</dbReference>
<dbReference type="GO" id="GO:0016192">
    <property type="term" value="P:vesicle-mediated transport"/>
    <property type="evidence" value="ECO:0007669"/>
    <property type="project" value="InterPro"/>
</dbReference>
<evidence type="ECO:0000313" key="5">
    <source>
        <dbReference type="Proteomes" id="UP000799440"/>
    </source>
</evidence>
<dbReference type="SUPFAM" id="SSF46934">
    <property type="entry name" value="UBA-like"/>
    <property type="match status" value="1"/>
</dbReference>
<name>A0A6A6VHR9_9PLEO</name>
<dbReference type="Gene3D" id="1.10.246.120">
    <property type="match status" value="1"/>
</dbReference>
<sequence>MPLEAASSSSTSPPRVPSDHTVQPSVRSSSPPAPPPKDQGYLPISNNLSIRSSSPLSQEKSSGRNSEDIAASEYTSRYDGAEGASEDSKSEIQSIMEQFEHGDNGPAEAGIISPRLEFAAPTLEPAVTHPPRRSSLQPIDKPLPTPTETPTSQQLKSPPPRTSSLYRAGTNSSFNEPNSPSAHAPQYKPTPPVPEPDPEPDLPFDFHRFLEQLRHKSADPVAKFLRSFLLEFGKKQWMVHEQVKIIADFLEFITKKMAQCDVWRTVSDAEFDNAREGMEKLVMNRLYNQTFSPAIPPPEPLHPRAKRRGDAPGPGRRGQHQEDVERDEVLAQKVRIYGWVREEHLDIKPVGEKGKKFILLAQQELIKIKSYRAPRDKVICILNCCKVLFGFLRTSQSDQSADAFVPLLIYTVLQANPEHLVSNVQYILRFRNQDKLGGEAGYYISSLMGAIQFVEGLDRTSLTVSDEEFEKNVEAAVSAIAEKHPEQQVPSPERTSSRLRAEADNATVPTRHRRMPSPHLQLPEKSTLARPEVTPRNSLDAERASPVRSSPYRNGKSEASETPEEDNVAAGLLRTIQKPLSTIGRIFSDTDTTSASSSQQSPQPPSIAQHVRRSSDFPGTAPAQGSEKEQLRRSVDDQRHRERLSAEHAAARQASAEAEEARKIQRQEHMVVVETLAGMFPALDREVIDDVVRMKEGRVGLAVDACLALSNP</sequence>
<dbReference type="InterPro" id="IPR041545">
    <property type="entry name" value="DUF5601"/>
</dbReference>
<dbReference type="InterPro" id="IPR003892">
    <property type="entry name" value="CUE"/>
</dbReference>
<dbReference type="AlphaFoldDB" id="A0A6A6VHR9"/>
<gene>
    <name evidence="4" type="ORF">M011DRAFT_396515</name>
</gene>
<organism evidence="4 5">
    <name type="scientific">Sporormia fimetaria CBS 119925</name>
    <dbReference type="NCBI Taxonomy" id="1340428"/>
    <lineage>
        <taxon>Eukaryota</taxon>
        <taxon>Fungi</taxon>
        <taxon>Dikarya</taxon>
        <taxon>Ascomycota</taxon>
        <taxon>Pezizomycotina</taxon>
        <taxon>Dothideomycetes</taxon>
        <taxon>Pleosporomycetidae</taxon>
        <taxon>Pleosporales</taxon>
        <taxon>Sporormiaceae</taxon>
        <taxon>Sporormia</taxon>
    </lineage>
</organism>
<feature type="region of interest" description="Disordered" evidence="1">
    <location>
        <begin position="588"/>
        <end position="662"/>
    </location>
</feature>
<dbReference type="GO" id="GO:0005085">
    <property type="term" value="F:guanyl-nucleotide exchange factor activity"/>
    <property type="evidence" value="ECO:0007669"/>
    <property type="project" value="InterPro"/>
</dbReference>
<reference evidence="4" key="1">
    <citation type="journal article" date="2020" name="Stud. Mycol.">
        <title>101 Dothideomycetes genomes: a test case for predicting lifestyles and emergence of pathogens.</title>
        <authorList>
            <person name="Haridas S."/>
            <person name="Albert R."/>
            <person name="Binder M."/>
            <person name="Bloem J."/>
            <person name="Labutti K."/>
            <person name="Salamov A."/>
            <person name="Andreopoulos B."/>
            <person name="Baker S."/>
            <person name="Barry K."/>
            <person name="Bills G."/>
            <person name="Bluhm B."/>
            <person name="Cannon C."/>
            <person name="Castanera R."/>
            <person name="Culley D."/>
            <person name="Daum C."/>
            <person name="Ezra D."/>
            <person name="Gonzalez J."/>
            <person name="Henrissat B."/>
            <person name="Kuo A."/>
            <person name="Liang C."/>
            <person name="Lipzen A."/>
            <person name="Lutzoni F."/>
            <person name="Magnuson J."/>
            <person name="Mondo S."/>
            <person name="Nolan M."/>
            <person name="Ohm R."/>
            <person name="Pangilinan J."/>
            <person name="Park H.-J."/>
            <person name="Ramirez L."/>
            <person name="Alfaro M."/>
            <person name="Sun H."/>
            <person name="Tritt A."/>
            <person name="Yoshinaga Y."/>
            <person name="Zwiers L.-H."/>
            <person name="Turgeon B."/>
            <person name="Goodwin S."/>
            <person name="Spatafora J."/>
            <person name="Crous P."/>
            <person name="Grigoriev I."/>
        </authorList>
    </citation>
    <scope>NUCLEOTIDE SEQUENCE</scope>
    <source>
        <strain evidence="4">CBS 119925</strain>
    </source>
</reference>
<dbReference type="EMBL" id="MU006564">
    <property type="protein sequence ID" value="KAF2750168.1"/>
    <property type="molecule type" value="Genomic_DNA"/>
</dbReference>
<dbReference type="Gene3D" id="1.10.8.10">
    <property type="entry name" value="DNA helicase RuvA subunit, C-terminal domain"/>
    <property type="match status" value="1"/>
</dbReference>
<evidence type="ECO:0000259" key="2">
    <source>
        <dbReference type="PROSITE" id="PS51140"/>
    </source>
</evidence>
<dbReference type="Pfam" id="PF02204">
    <property type="entry name" value="VPS9"/>
    <property type="match status" value="1"/>
</dbReference>
<dbReference type="InterPro" id="IPR041804">
    <property type="entry name" value="Vps9_CUE"/>
</dbReference>
<dbReference type="Pfam" id="PF02845">
    <property type="entry name" value="CUE"/>
    <property type="match status" value="1"/>
</dbReference>
<evidence type="ECO:0008006" key="6">
    <source>
        <dbReference type="Google" id="ProtNLM"/>
    </source>
</evidence>
<dbReference type="Pfam" id="PF18151">
    <property type="entry name" value="DUF5601"/>
    <property type="match status" value="1"/>
</dbReference>
<evidence type="ECO:0000313" key="4">
    <source>
        <dbReference type="EMBL" id="KAF2750168.1"/>
    </source>
</evidence>
<dbReference type="GO" id="GO:0030139">
    <property type="term" value="C:endocytic vesicle"/>
    <property type="evidence" value="ECO:0007669"/>
    <property type="project" value="TreeGrafter"/>
</dbReference>
<feature type="domain" description="CUE" evidence="2">
    <location>
        <begin position="668"/>
        <end position="711"/>
    </location>
</feature>
<dbReference type="GO" id="GO:0005829">
    <property type="term" value="C:cytosol"/>
    <property type="evidence" value="ECO:0007669"/>
    <property type="project" value="TreeGrafter"/>
</dbReference>
<evidence type="ECO:0000259" key="3">
    <source>
        <dbReference type="PROSITE" id="PS51205"/>
    </source>
</evidence>
<dbReference type="OrthoDB" id="300289at2759"/>
<protein>
    <recommendedName>
        <fullName evidence="6">VPS9 domain-containing protein</fullName>
    </recommendedName>
</protein>
<dbReference type="Proteomes" id="UP000799440">
    <property type="component" value="Unassembled WGS sequence"/>
</dbReference>
<dbReference type="CDD" id="cd14369">
    <property type="entry name" value="CUE_VPS9_like"/>
    <property type="match status" value="1"/>
</dbReference>
<evidence type="ECO:0000256" key="1">
    <source>
        <dbReference type="SAM" id="MobiDB-lite"/>
    </source>
</evidence>
<feature type="compositionally biased region" description="Polar residues" evidence="1">
    <location>
        <begin position="148"/>
        <end position="181"/>
    </location>
</feature>
<dbReference type="GO" id="GO:0043130">
    <property type="term" value="F:ubiquitin binding"/>
    <property type="evidence" value="ECO:0007669"/>
    <property type="project" value="InterPro"/>
</dbReference>
<proteinExistence type="predicted"/>
<dbReference type="PANTHER" id="PTHR23101:SF25">
    <property type="entry name" value="GTPASE-ACTIVATING PROTEIN AND VPS9 DOMAIN-CONTAINING PROTEIN 1"/>
    <property type="match status" value="1"/>
</dbReference>
<feature type="region of interest" description="Disordered" evidence="1">
    <location>
        <begin position="480"/>
        <end position="568"/>
    </location>
</feature>
<feature type="compositionally biased region" description="Polar residues" evidence="1">
    <location>
        <begin position="44"/>
        <end position="60"/>
    </location>
</feature>
<keyword evidence="5" id="KW-1185">Reference proteome</keyword>
<feature type="region of interest" description="Disordered" evidence="1">
    <location>
        <begin position="293"/>
        <end position="324"/>
    </location>
</feature>
<dbReference type="InterPro" id="IPR037191">
    <property type="entry name" value="VPS9_dom_sf"/>
</dbReference>
<feature type="region of interest" description="Disordered" evidence="1">
    <location>
        <begin position="1"/>
        <end position="204"/>
    </location>
</feature>
<feature type="compositionally biased region" description="Basic and acidic residues" evidence="1">
    <location>
        <begin position="626"/>
        <end position="650"/>
    </location>
</feature>
<dbReference type="InterPro" id="IPR003123">
    <property type="entry name" value="VPS9"/>
</dbReference>
<dbReference type="PROSITE" id="PS51205">
    <property type="entry name" value="VPS9"/>
    <property type="match status" value="1"/>
</dbReference>
<dbReference type="InterPro" id="IPR009060">
    <property type="entry name" value="UBA-like_sf"/>
</dbReference>
<feature type="domain" description="VPS9" evidence="3">
    <location>
        <begin position="324"/>
        <end position="463"/>
    </location>
</feature>